<evidence type="ECO:0000313" key="1">
    <source>
        <dbReference type="Proteomes" id="UP000887578"/>
    </source>
</evidence>
<sequence length="268" mass="30319">MFTRKSGEQVLVKAKVSDVVVDQIASQMVYQHSSHAAYGYGCTDCDAYPVREENGQRWPLKSGNLRHEDNNQIGLAVVPTAFAEIAPPSLMRLDGLHILDEGLVKSLLFLLFKEYKILENIMVEINRSMLKLGSSSLNLKTNAHETRRLFAICIPIIFVNEKHNVRVQIACLFWLLCRLLYSKYLNTTMIDDISPLFEEIGALMGEILGNSFRTIKGHKFFGHGGAELKKHGTPADYSAAVYECANRLLKLLIDPYNTRGFDRQLLRK</sequence>
<proteinExistence type="predicted"/>
<name>A0A914Q759_9BILA</name>
<dbReference type="Proteomes" id="UP000887578">
    <property type="component" value="Unplaced"/>
</dbReference>
<keyword evidence="1" id="KW-1185">Reference proteome</keyword>
<dbReference type="WBParaSite" id="PDA_v2.g26871.t1">
    <property type="protein sequence ID" value="PDA_v2.g26871.t1"/>
    <property type="gene ID" value="PDA_v2.g26871"/>
</dbReference>
<protein>
    <submittedName>
        <fullName evidence="2">Abortive infection protein-like C-terminal domain-containing protein</fullName>
    </submittedName>
</protein>
<dbReference type="AlphaFoldDB" id="A0A914Q759"/>
<accession>A0A914Q759</accession>
<organism evidence="1 2">
    <name type="scientific">Panagrolaimus davidi</name>
    <dbReference type="NCBI Taxonomy" id="227884"/>
    <lineage>
        <taxon>Eukaryota</taxon>
        <taxon>Metazoa</taxon>
        <taxon>Ecdysozoa</taxon>
        <taxon>Nematoda</taxon>
        <taxon>Chromadorea</taxon>
        <taxon>Rhabditida</taxon>
        <taxon>Tylenchina</taxon>
        <taxon>Panagrolaimomorpha</taxon>
        <taxon>Panagrolaimoidea</taxon>
        <taxon>Panagrolaimidae</taxon>
        <taxon>Panagrolaimus</taxon>
    </lineage>
</organism>
<reference evidence="2" key="1">
    <citation type="submission" date="2022-11" db="UniProtKB">
        <authorList>
            <consortium name="WormBaseParasite"/>
        </authorList>
    </citation>
    <scope>IDENTIFICATION</scope>
</reference>
<evidence type="ECO:0000313" key="2">
    <source>
        <dbReference type="WBParaSite" id="PDA_v2.g26871.t1"/>
    </source>
</evidence>